<dbReference type="EMBL" id="CP040098">
    <property type="protein sequence ID" value="QCQ21820.1"/>
    <property type="molecule type" value="Genomic_DNA"/>
</dbReference>
<dbReference type="RefSeq" id="WP_137423789.1">
    <property type="nucleotide sequence ID" value="NZ_CP040098.1"/>
</dbReference>
<dbReference type="AlphaFoldDB" id="A0A4P8L208"/>
<evidence type="ECO:0000313" key="1">
    <source>
        <dbReference type="EMBL" id="QCQ21820.1"/>
    </source>
</evidence>
<name>A0A4P8L208_9BACT</name>
<keyword evidence="2" id="KW-1185">Reference proteome</keyword>
<proteinExistence type="predicted"/>
<dbReference type="Proteomes" id="UP000298602">
    <property type="component" value="Chromosome"/>
</dbReference>
<protein>
    <submittedName>
        <fullName evidence="1">Uncharacterized protein</fullName>
    </submittedName>
</protein>
<organism evidence="1 2">
    <name type="scientific">Desulfoglaeba alkanexedens ALDC</name>
    <dbReference type="NCBI Taxonomy" id="980445"/>
    <lineage>
        <taxon>Bacteria</taxon>
        <taxon>Pseudomonadati</taxon>
        <taxon>Thermodesulfobacteriota</taxon>
        <taxon>Syntrophobacteria</taxon>
        <taxon>Syntrophobacterales</taxon>
        <taxon>Syntrophobacteraceae</taxon>
        <taxon>Desulfoglaeba</taxon>
    </lineage>
</organism>
<dbReference type="KEGG" id="dax:FDQ92_06260"/>
<sequence>MIELLDLNDFFAGTSDDLYYVGFLKTKEAWMPLCFVSEPDQKSFLDTLYVSRLQPPLRALLDGYVGRVEGIEDTFIHYLFPEEIRNLIDRYGLERVAVVHSEGLEDGCGCGCRG</sequence>
<reference evidence="1 2" key="2">
    <citation type="submission" date="2019-05" db="EMBL/GenBank/DDBJ databases">
        <authorList>
            <person name="Suflita J.M."/>
            <person name="Marks C.R."/>
        </authorList>
    </citation>
    <scope>NUCLEOTIDE SEQUENCE [LARGE SCALE GENOMIC DNA]</scope>
    <source>
        <strain evidence="1 2">ALDC</strain>
    </source>
</reference>
<accession>A0A4P8L208</accession>
<evidence type="ECO:0000313" key="2">
    <source>
        <dbReference type="Proteomes" id="UP000298602"/>
    </source>
</evidence>
<gene>
    <name evidence="1" type="ORF">FDQ92_06260</name>
</gene>
<dbReference type="OrthoDB" id="5519923at2"/>
<reference evidence="1 2" key="1">
    <citation type="submission" date="2019-05" db="EMBL/GenBank/DDBJ databases">
        <title>The Complete Genome Sequence of the n-alkane-degrading Desulfoglaeba alkanexedens ALDC reveals multiple alkylsuccinate synthase gene clusters.</title>
        <authorList>
            <person name="Callaghan A.V."/>
            <person name="Davidova I.A."/>
            <person name="Duncan K.E."/>
            <person name="Morris B."/>
            <person name="McInerney M.J."/>
        </authorList>
    </citation>
    <scope>NUCLEOTIDE SEQUENCE [LARGE SCALE GENOMIC DNA]</scope>
    <source>
        <strain evidence="1 2">ALDC</strain>
    </source>
</reference>